<keyword evidence="3" id="KW-1185">Reference proteome</keyword>
<accession>A0AAE0NHR6</accession>
<evidence type="ECO:0000256" key="1">
    <source>
        <dbReference type="SAM" id="MobiDB-lite"/>
    </source>
</evidence>
<protein>
    <submittedName>
        <fullName evidence="2">Uncharacterized protein</fullName>
    </submittedName>
</protein>
<sequence length="264" mass="30132">MSLFPFRGQGPETHTDGHLHVQTANCTAHTSFALQHWYPFKVNEWIHKCFNLLSNLVRKCLARDERGVDGQETNLKDEGIEGGRFVSVHGRKAAESSQLQHWWWLSLTISSGHEPLKTQPASLPFLSSLSIQANWPVRKHPHVPYLSARTWSFWTVTHMFNKSVHHSSIPNSIKQNQSPPIRQTKKKEKSRGLPVPRLLKLPSNPFIPASRICCGCVCARWLVVSSYFRRRKNFLPPSLFVARNIGNTSHITHHPNLSFQGKNV</sequence>
<dbReference type="AlphaFoldDB" id="A0AAE0NHR6"/>
<dbReference type="EMBL" id="JAULSW010000005">
    <property type="protein sequence ID" value="KAK3381717.1"/>
    <property type="molecule type" value="Genomic_DNA"/>
</dbReference>
<dbReference type="Proteomes" id="UP001285441">
    <property type="component" value="Unassembled WGS sequence"/>
</dbReference>
<evidence type="ECO:0000313" key="2">
    <source>
        <dbReference type="EMBL" id="KAK3381717.1"/>
    </source>
</evidence>
<comment type="caution">
    <text evidence="2">The sequence shown here is derived from an EMBL/GenBank/DDBJ whole genome shotgun (WGS) entry which is preliminary data.</text>
</comment>
<evidence type="ECO:0000313" key="3">
    <source>
        <dbReference type="Proteomes" id="UP001285441"/>
    </source>
</evidence>
<feature type="region of interest" description="Disordered" evidence="1">
    <location>
        <begin position="167"/>
        <end position="193"/>
    </location>
</feature>
<reference evidence="2" key="1">
    <citation type="journal article" date="2023" name="Mol. Phylogenet. Evol.">
        <title>Genome-scale phylogeny and comparative genomics of the fungal order Sordariales.</title>
        <authorList>
            <person name="Hensen N."/>
            <person name="Bonometti L."/>
            <person name="Westerberg I."/>
            <person name="Brannstrom I.O."/>
            <person name="Guillou S."/>
            <person name="Cros-Aarteil S."/>
            <person name="Calhoun S."/>
            <person name="Haridas S."/>
            <person name="Kuo A."/>
            <person name="Mondo S."/>
            <person name="Pangilinan J."/>
            <person name="Riley R."/>
            <person name="LaButti K."/>
            <person name="Andreopoulos B."/>
            <person name="Lipzen A."/>
            <person name="Chen C."/>
            <person name="Yan M."/>
            <person name="Daum C."/>
            <person name="Ng V."/>
            <person name="Clum A."/>
            <person name="Steindorff A."/>
            <person name="Ohm R.A."/>
            <person name="Martin F."/>
            <person name="Silar P."/>
            <person name="Natvig D.O."/>
            <person name="Lalanne C."/>
            <person name="Gautier V."/>
            <person name="Ament-Velasquez S.L."/>
            <person name="Kruys A."/>
            <person name="Hutchinson M.I."/>
            <person name="Powell A.J."/>
            <person name="Barry K."/>
            <person name="Miller A.N."/>
            <person name="Grigoriev I.V."/>
            <person name="Debuchy R."/>
            <person name="Gladieux P."/>
            <person name="Hiltunen Thoren M."/>
            <person name="Johannesson H."/>
        </authorList>
    </citation>
    <scope>NUCLEOTIDE SEQUENCE</scope>
    <source>
        <strain evidence="2">CBS 232.78</strain>
    </source>
</reference>
<feature type="compositionally biased region" description="Polar residues" evidence="1">
    <location>
        <begin position="167"/>
        <end position="181"/>
    </location>
</feature>
<proteinExistence type="predicted"/>
<gene>
    <name evidence="2" type="ORF">B0H63DRAFT_476492</name>
</gene>
<name>A0AAE0NHR6_9PEZI</name>
<reference evidence="2" key="2">
    <citation type="submission" date="2023-06" db="EMBL/GenBank/DDBJ databases">
        <authorList>
            <consortium name="Lawrence Berkeley National Laboratory"/>
            <person name="Haridas S."/>
            <person name="Hensen N."/>
            <person name="Bonometti L."/>
            <person name="Westerberg I."/>
            <person name="Brannstrom I.O."/>
            <person name="Guillou S."/>
            <person name="Cros-Aarteil S."/>
            <person name="Calhoun S."/>
            <person name="Kuo A."/>
            <person name="Mondo S."/>
            <person name="Pangilinan J."/>
            <person name="Riley R."/>
            <person name="LaButti K."/>
            <person name="Andreopoulos B."/>
            <person name="Lipzen A."/>
            <person name="Chen C."/>
            <person name="Yanf M."/>
            <person name="Daum C."/>
            <person name="Ng V."/>
            <person name="Clum A."/>
            <person name="Steindorff A."/>
            <person name="Ohm R."/>
            <person name="Martin F."/>
            <person name="Silar P."/>
            <person name="Natvig D."/>
            <person name="Lalanne C."/>
            <person name="Gautier V."/>
            <person name="Ament-velasquez S.L."/>
            <person name="Kruys A."/>
            <person name="Hutchinson M.I."/>
            <person name="Powell A.J."/>
            <person name="Barry K."/>
            <person name="Miller A.N."/>
            <person name="Grigoriev I.V."/>
            <person name="Debuchy R."/>
            <person name="Gladieux P."/>
            <person name="Thoren M.H."/>
            <person name="Johannesson H."/>
        </authorList>
    </citation>
    <scope>NUCLEOTIDE SEQUENCE</scope>
    <source>
        <strain evidence="2">CBS 232.78</strain>
    </source>
</reference>
<organism evidence="2 3">
    <name type="scientific">Podospora didyma</name>
    <dbReference type="NCBI Taxonomy" id="330526"/>
    <lineage>
        <taxon>Eukaryota</taxon>
        <taxon>Fungi</taxon>
        <taxon>Dikarya</taxon>
        <taxon>Ascomycota</taxon>
        <taxon>Pezizomycotina</taxon>
        <taxon>Sordariomycetes</taxon>
        <taxon>Sordariomycetidae</taxon>
        <taxon>Sordariales</taxon>
        <taxon>Podosporaceae</taxon>
        <taxon>Podospora</taxon>
    </lineage>
</organism>